<comment type="caution">
    <text evidence="3">The sequence shown here is derived from an EMBL/GenBank/DDBJ whole genome shotgun (WGS) entry which is preliminary data.</text>
</comment>
<proteinExistence type="inferred from homology"/>
<dbReference type="CDD" id="cd16363">
    <property type="entry name" value="Col_Im_like"/>
    <property type="match status" value="1"/>
</dbReference>
<gene>
    <name evidence="3" type="ORF">EZI54_23790</name>
</gene>
<sequence>MAMSKTISDYTEQDFLALIKEIFKENAAESDDILDELLEEFERVTQHPDGTDLIYYPEEPGDDKPERIIERVKEWRSTQGLPGFKK</sequence>
<dbReference type="SUPFAM" id="SSF47345">
    <property type="entry name" value="Colicin E immunity proteins"/>
    <property type="match status" value="1"/>
</dbReference>
<organism evidence="3 4">
    <name type="scientific">Marinobacter halodurans</name>
    <dbReference type="NCBI Taxonomy" id="2528979"/>
    <lineage>
        <taxon>Bacteria</taxon>
        <taxon>Pseudomonadati</taxon>
        <taxon>Pseudomonadota</taxon>
        <taxon>Gammaproteobacteria</taxon>
        <taxon>Pseudomonadales</taxon>
        <taxon>Marinobacteraceae</taxon>
        <taxon>Marinobacter</taxon>
    </lineage>
</organism>
<comment type="similarity">
    <text evidence="1">Belongs to the colicins ColE2/ColE8/ColE9 and pyocins S1/S2 family.</text>
</comment>
<dbReference type="InterPro" id="IPR000290">
    <property type="entry name" value="Colicin_pyocin"/>
</dbReference>
<name>A0ABY1ZH74_9GAMM</name>
<evidence type="ECO:0000313" key="3">
    <source>
        <dbReference type="EMBL" id="TBW44494.1"/>
    </source>
</evidence>
<dbReference type="InterPro" id="IPR035900">
    <property type="entry name" value="Colicin_E_sf"/>
</dbReference>
<evidence type="ECO:0000256" key="2">
    <source>
        <dbReference type="ARBA" id="ARBA00023025"/>
    </source>
</evidence>
<dbReference type="Gene3D" id="1.10.1200.20">
    <property type="entry name" value="Colicin E immunity protein"/>
    <property type="match status" value="1"/>
</dbReference>
<keyword evidence="4" id="KW-1185">Reference proteome</keyword>
<reference evidence="3 4" key="1">
    <citation type="submission" date="2019-02" db="EMBL/GenBank/DDBJ databases">
        <title>Marinobacter halodurans sp. nov., a marine bacterium isolated from sea tidal flat.</title>
        <authorList>
            <person name="Yoo Y."/>
            <person name="Lee D.W."/>
            <person name="Kim B.S."/>
            <person name="Kim J.-J."/>
        </authorList>
    </citation>
    <scope>NUCLEOTIDE SEQUENCE [LARGE SCALE GENOMIC DNA]</scope>
    <source>
        <strain evidence="3 4">YJ-S3-2</strain>
    </source>
</reference>
<dbReference type="EMBL" id="SJDL01000134">
    <property type="protein sequence ID" value="TBW44494.1"/>
    <property type="molecule type" value="Genomic_DNA"/>
</dbReference>
<evidence type="ECO:0000313" key="4">
    <source>
        <dbReference type="Proteomes" id="UP000313645"/>
    </source>
</evidence>
<dbReference type="Pfam" id="PF01320">
    <property type="entry name" value="Colicin_Pyocin"/>
    <property type="match status" value="1"/>
</dbReference>
<evidence type="ECO:0000256" key="1">
    <source>
        <dbReference type="ARBA" id="ARBA00009346"/>
    </source>
</evidence>
<dbReference type="PRINTS" id="PR01299">
    <property type="entry name" value="PYOCIN"/>
</dbReference>
<protein>
    <submittedName>
        <fullName evidence="3">Bacteriocin immunity protein</fullName>
    </submittedName>
</protein>
<keyword evidence="2" id="KW-0079">Bacteriocin immunity</keyword>
<dbReference type="Proteomes" id="UP000313645">
    <property type="component" value="Unassembled WGS sequence"/>
</dbReference>
<accession>A0ABY1ZH74</accession>